<dbReference type="KEGG" id="dpc:A6048_16970"/>
<dbReference type="EMBL" id="CP015453">
    <property type="protein sequence ID" value="AWH96908.1"/>
    <property type="molecule type" value="Genomic_DNA"/>
</dbReference>
<dbReference type="InterPro" id="IPR009057">
    <property type="entry name" value="Homeodomain-like_sf"/>
</dbReference>
<dbReference type="RefSeq" id="WP_107747027.1">
    <property type="nucleotide sequence ID" value="NZ_CP015453.1"/>
</dbReference>
<evidence type="ECO:0000256" key="2">
    <source>
        <dbReference type="ARBA" id="ARBA00023125"/>
    </source>
</evidence>
<dbReference type="SUPFAM" id="SSF46689">
    <property type="entry name" value="Homeodomain-like"/>
    <property type="match status" value="1"/>
</dbReference>
<dbReference type="Gene3D" id="1.10.357.10">
    <property type="entry name" value="Tetracycline Repressor, domain 2"/>
    <property type="match status" value="1"/>
</dbReference>
<name>A0AAD0JWK9_9ACTN</name>
<keyword evidence="7" id="KW-1185">Reference proteome</keyword>
<dbReference type="InterPro" id="IPR001647">
    <property type="entry name" value="HTH_TetR"/>
</dbReference>
<dbReference type="InterPro" id="IPR004111">
    <property type="entry name" value="Repressor_TetR_C"/>
</dbReference>
<dbReference type="GO" id="GO:0045892">
    <property type="term" value="P:negative regulation of DNA-templated transcription"/>
    <property type="evidence" value="ECO:0007669"/>
    <property type="project" value="InterPro"/>
</dbReference>
<dbReference type="GO" id="GO:0003700">
    <property type="term" value="F:DNA-binding transcription factor activity"/>
    <property type="evidence" value="ECO:0007669"/>
    <property type="project" value="TreeGrafter"/>
</dbReference>
<evidence type="ECO:0000313" key="7">
    <source>
        <dbReference type="Proteomes" id="UP000244903"/>
    </source>
</evidence>
<dbReference type="PANTHER" id="PTHR30055">
    <property type="entry name" value="HTH-TYPE TRANSCRIPTIONAL REGULATOR RUTR"/>
    <property type="match status" value="1"/>
</dbReference>
<keyword evidence="1" id="KW-0805">Transcription regulation</keyword>
<keyword evidence="3" id="KW-0804">Transcription</keyword>
<evidence type="ECO:0000256" key="4">
    <source>
        <dbReference type="PROSITE-ProRule" id="PRU00335"/>
    </source>
</evidence>
<evidence type="ECO:0000259" key="5">
    <source>
        <dbReference type="PROSITE" id="PS50977"/>
    </source>
</evidence>
<keyword evidence="2 4" id="KW-0238">DNA-binding</keyword>
<dbReference type="PANTHER" id="PTHR30055:SF151">
    <property type="entry name" value="TRANSCRIPTIONAL REGULATORY PROTEIN"/>
    <property type="match status" value="1"/>
</dbReference>
<dbReference type="SUPFAM" id="SSF48498">
    <property type="entry name" value="Tetracyclin repressor-like, C-terminal domain"/>
    <property type="match status" value="1"/>
</dbReference>
<dbReference type="Proteomes" id="UP000244903">
    <property type="component" value="Chromosome"/>
</dbReference>
<evidence type="ECO:0000256" key="1">
    <source>
        <dbReference type="ARBA" id="ARBA00023015"/>
    </source>
</evidence>
<evidence type="ECO:0000256" key="3">
    <source>
        <dbReference type="ARBA" id="ARBA00023163"/>
    </source>
</evidence>
<dbReference type="Gene3D" id="1.10.10.60">
    <property type="entry name" value="Homeodomain-like"/>
    <property type="match status" value="1"/>
</dbReference>
<dbReference type="PROSITE" id="PS50977">
    <property type="entry name" value="HTH_TETR_2"/>
    <property type="match status" value="1"/>
</dbReference>
<reference evidence="6 7" key="1">
    <citation type="submission" date="2016-04" db="EMBL/GenBank/DDBJ databases">
        <title>Complete genome sequence of the haloalkaliphilic hydrocarbon-degrading bacterium Dietzia psychralcaliphila ILA-1T, isolated from a drain of a fish product-processing plant.</title>
        <authorList>
            <person name="Zhao J."/>
            <person name="Hu B."/>
            <person name="Geng S."/>
            <person name="Nie Y."/>
            <person name="Tang Y."/>
        </authorList>
    </citation>
    <scope>NUCLEOTIDE SEQUENCE [LARGE SCALE GENOMIC DNA]</scope>
    <source>
        <strain evidence="6 7">ILA-1</strain>
    </source>
</reference>
<protein>
    <recommendedName>
        <fullName evidence="5">HTH tetR-type domain-containing protein</fullName>
    </recommendedName>
</protein>
<dbReference type="InterPro" id="IPR036271">
    <property type="entry name" value="Tet_transcr_reg_TetR-rel_C_sf"/>
</dbReference>
<feature type="domain" description="HTH tetR-type" evidence="5">
    <location>
        <begin position="12"/>
        <end position="72"/>
    </location>
</feature>
<organism evidence="6 7">
    <name type="scientific">Dietzia psychralcaliphila</name>
    <dbReference type="NCBI Taxonomy" id="139021"/>
    <lineage>
        <taxon>Bacteria</taxon>
        <taxon>Bacillati</taxon>
        <taxon>Actinomycetota</taxon>
        <taxon>Actinomycetes</taxon>
        <taxon>Mycobacteriales</taxon>
        <taxon>Dietziaceae</taxon>
        <taxon>Dietzia</taxon>
    </lineage>
</organism>
<dbReference type="GO" id="GO:0000976">
    <property type="term" value="F:transcription cis-regulatory region binding"/>
    <property type="evidence" value="ECO:0007669"/>
    <property type="project" value="TreeGrafter"/>
</dbReference>
<accession>A0AAD0JWK9</accession>
<dbReference type="AlphaFoldDB" id="A0AAD0JWK9"/>
<evidence type="ECO:0000313" key="6">
    <source>
        <dbReference type="EMBL" id="AWH96908.1"/>
    </source>
</evidence>
<feature type="DNA-binding region" description="H-T-H motif" evidence="4">
    <location>
        <begin position="35"/>
        <end position="54"/>
    </location>
</feature>
<proteinExistence type="predicted"/>
<dbReference type="InterPro" id="IPR050109">
    <property type="entry name" value="HTH-type_TetR-like_transc_reg"/>
</dbReference>
<gene>
    <name evidence="6" type="ORF">A6048_16970</name>
</gene>
<dbReference type="Pfam" id="PF02909">
    <property type="entry name" value="TetR_C_1"/>
    <property type="match status" value="1"/>
</dbReference>
<dbReference type="Pfam" id="PF00440">
    <property type="entry name" value="TetR_N"/>
    <property type="match status" value="1"/>
</dbReference>
<sequence length="225" mass="23545">MAKRQVGRGPRGLSPASIVEAAIGVLEEGGPDAFSMRGVGRAAGCDAMSVAYHFGSKQGLTRAMASWLDGQVRPAPPGSPWRPALRHVAEQYRTLAGTYPQTFPLLQRFTHTGSADYTTTEAVHAAMLSAGVPLSQVVSVTVGWYGTVLGLATAEALGMVAPVDDATAGEIEALAAEDYPLTTALLDDYRGIDPAVVFGTALDLMHDGIERLAADRGQGGPRDRP</sequence>